<dbReference type="Gene3D" id="3.40.640.10">
    <property type="entry name" value="Type I PLP-dependent aspartate aminotransferase-like (Major domain)"/>
    <property type="match status" value="1"/>
</dbReference>
<comment type="similarity">
    <text evidence="3">Belongs to the DegT/DnrJ/EryC1 family.</text>
</comment>
<dbReference type="GO" id="GO:0008483">
    <property type="term" value="F:transaminase activity"/>
    <property type="evidence" value="ECO:0007669"/>
    <property type="project" value="TreeGrafter"/>
</dbReference>
<dbReference type="EMBL" id="AATP01000010">
    <property type="protein sequence ID" value="EAU39974.1"/>
    <property type="molecule type" value="Genomic_DNA"/>
</dbReference>
<evidence type="ECO:0000256" key="2">
    <source>
        <dbReference type="PIRSR" id="PIRSR000390-2"/>
    </source>
</evidence>
<comment type="caution">
    <text evidence="4">The sequence shown here is derived from an EMBL/GenBank/DDBJ whole genome shotgun (WGS) entry which is preliminary data.</text>
</comment>
<dbReference type="Pfam" id="PF01041">
    <property type="entry name" value="DegT_DnrJ_EryC1"/>
    <property type="match status" value="1"/>
</dbReference>
<dbReference type="PANTHER" id="PTHR30244">
    <property type="entry name" value="TRANSAMINASE"/>
    <property type="match status" value="1"/>
</dbReference>
<evidence type="ECO:0000256" key="1">
    <source>
        <dbReference type="PIRSR" id="PIRSR000390-1"/>
    </source>
</evidence>
<gene>
    <name evidence="4" type="ORF">FP2506_01995</name>
</gene>
<dbReference type="AlphaFoldDB" id="Q0FYM1"/>
<dbReference type="STRING" id="217511.GCA_001463845_03522"/>
<protein>
    <submittedName>
        <fullName evidence="4">Predicted pyridoxal phosphate-dependent enzyme</fullName>
    </submittedName>
</protein>
<feature type="modified residue" description="N6-(pyridoxal phosphate)lysine" evidence="2">
    <location>
        <position position="146"/>
    </location>
</feature>
<dbReference type="SUPFAM" id="SSF53383">
    <property type="entry name" value="PLP-dependent transferases"/>
    <property type="match status" value="1"/>
</dbReference>
<proteinExistence type="inferred from homology"/>
<dbReference type="GO" id="GO:0000271">
    <property type="term" value="P:polysaccharide biosynthetic process"/>
    <property type="evidence" value="ECO:0007669"/>
    <property type="project" value="TreeGrafter"/>
</dbReference>
<sequence>MGSGTQGLHLALKVLDVRSGDLVITPSFTFIATANAISHSGATPWFIDIDSTNWTMDPVRVAEEIEAHAVKRNGALYHLATGRRIAALMPVYTLGTPADMDGLVKVAQQYNLPIVADAAAAIGVRYRERPIGEIADLTVYSFNGNKTITSGGGGMIVGREDLVKRAKHLSSTARVSLDYEHDEVGYNYRMTNLEAAVGCAQLQRLGTFLDAKKRIRAAYDRAFANHEAVAPFPAPSDGESTFWLSGVVLSENQSVKDACTALWASGIEARPFWKPVHLQAPYRGSPCGTMAVTNSIWHRILTLPCSTSLSKDNQALVVSALLQHLES</sequence>
<dbReference type="PANTHER" id="PTHR30244:SF30">
    <property type="entry name" value="BLR5990 PROTEIN"/>
    <property type="match status" value="1"/>
</dbReference>
<dbReference type="Proteomes" id="UP000004310">
    <property type="component" value="Unassembled WGS sequence"/>
</dbReference>
<accession>Q0FYM1</accession>
<feature type="active site" description="Proton acceptor" evidence="1">
    <location>
        <position position="146"/>
    </location>
</feature>
<dbReference type="eggNOG" id="COG0399">
    <property type="taxonomic scope" value="Bacteria"/>
</dbReference>
<evidence type="ECO:0000256" key="3">
    <source>
        <dbReference type="RuleBase" id="RU004508"/>
    </source>
</evidence>
<evidence type="ECO:0000313" key="4">
    <source>
        <dbReference type="EMBL" id="EAU39974.1"/>
    </source>
</evidence>
<dbReference type="CDD" id="cd00616">
    <property type="entry name" value="AHBA_syn"/>
    <property type="match status" value="1"/>
</dbReference>
<name>Q0FYM1_9HYPH</name>
<dbReference type="GO" id="GO:0030170">
    <property type="term" value="F:pyridoxal phosphate binding"/>
    <property type="evidence" value="ECO:0007669"/>
    <property type="project" value="TreeGrafter"/>
</dbReference>
<keyword evidence="5" id="KW-1185">Reference proteome</keyword>
<evidence type="ECO:0000313" key="5">
    <source>
        <dbReference type="Proteomes" id="UP000004310"/>
    </source>
</evidence>
<organism evidence="4 5">
    <name type="scientific">Fulvimarina pelagi HTCC2506</name>
    <dbReference type="NCBI Taxonomy" id="314231"/>
    <lineage>
        <taxon>Bacteria</taxon>
        <taxon>Pseudomonadati</taxon>
        <taxon>Pseudomonadota</taxon>
        <taxon>Alphaproteobacteria</taxon>
        <taxon>Hyphomicrobiales</taxon>
        <taxon>Aurantimonadaceae</taxon>
        <taxon>Fulvimarina</taxon>
    </lineage>
</organism>
<dbReference type="InterPro" id="IPR000653">
    <property type="entry name" value="DegT/StrS_aminotransferase"/>
</dbReference>
<dbReference type="InterPro" id="IPR015421">
    <property type="entry name" value="PyrdxlP-dep_Trfase_major"/>
</dbReference>
<dbReference type="InterPro" id="IPR015424">
    <property type="entry name" value="PyrdxlP-dep_Trfase"/>
</dbReference>
<dbReference type="HOGENOM" id="CLU_033332_2_4_5"/>
<reference evidence="4 5" key="1">
    <citation type="journal article" date="2010" name="J. Bacteriol.">
        <title>Genome sequence of Fulvimarina pelagi HTCC2506T, a Mn(II)-oxidizing alphaproteobacterium possessing an aerobic anoxygenic photosynthetic gene cluster and Xanthorhodopsin.</title>
        <authorList>
            <person name="Kang I."/>
            <person name="Oh H.M."/>
            <person name="Lim S.I."/>
            <person name="Ferriera S."/>
            <person name="Giovannoni S.J."/>
            <person name="Cho J.C."/>
        </authorList>
    </citation>
    <scope>NUCLEOTIDE SEQUENCE [LARGE SCALE GENOMIC DNA]</scope>
    <source>
        <strain evidence="4 5">HTCC2506</strain>
    </source>
</reference>
<dbReference type="PIRSF" id="PIRSF000390">
    <property type="entry name" value="PLP_StrS"/>
    <property type="match status" value="1"/>
</dbReference>
<keyword evidence="2 3" id="KW-0663">Pyridoxal phosphate</keyword>